<organism evidence="1 2">
    <name type="scientific">Undibacterium aquatile</name>
    <dbReference type="NCBI Taxonomy" id="1537398"/>
    <lineage>
        <taxon>Bacteria</taxon>
        <taxon>Pseudomonadati</taxon>
        <taxon>Pseudomonadota</taxon>
        <taxon>Betaproteobacteria</taxon>
        <taxon>Burkholderiales</taxon>
        <taxon>Oxalobacteraceae</taxon>
        <taxon>Undibacterium</taxon>
    </lineage>
</organism>
<gene>
    <name evidence="1" type="ORF">H8K26_14075</name>
</gene>
<proteinExistence type="predicted"/>
<protein>
    <submittedName>
        <fullName evidence="1">Uncharacterized protein</fullName>
    </submittedName>
</protein>
<accession>A0ABR6XI71</accession>
<reference evidence="1 2" key="1">
    <citation type="submission" date="2020-08" db="EMBL/GenBank/DDBJ databases">
        <title>Novel species isolated from subtropical streams in China.</title>
        <authorList>
            <person name="Lu H."/>
        </authorList>
    </citation>
    <scope>NUCLEOTIDE SEQUENCE [LARGE SCALE GENOMIC DNA]</scope>
    <source>
        <strain evidence="1 2">CCTCC AB 2015119</strain>
    </source>
</reference>
<comment type="caution">
    <text evidence="1">The sequence shown here is derived from an EMBL/GenBank/DDBJ whole genome shotgun (WGS) entry which is preliminary data.</text>
</comment>
<keyword evidence="2" id="KW-1185">Reference proteome</keyword>
<dbReference type="RefSeq" id="WP_190480392.1">
    <property type="nucleotide sequence ID" value="NZ_JACOFT010000005.1"/>
</dbReference>
<sequence length="99" mass="11313">MDAMCYEPSHASPTVVIVDKVSKERKTERFESLPDDVRYKPQLRTCKDVERTIMVPVAEIRVSQVDNAGKLVQKELATSLLIEYFDKDGKVLEVVRMAK</sequence>
<evidence type="ECO:0000313" key="2">
    <source>
        <dbReference type="Proteomes" id="UP000637632"/>
    </source>
</evidence>
<dbReference type="Proteomes" id="UP000637632">
    <property type="component" value="Unassembled WGS sequence"/>
</dbReference>
<name>A0ABR6XI71_9BURK</name>
<evidence type="ECO:0000313" key="1">
    <source>
        <dbReference type="EMBL" id="MBC3812571.1"/>
    </source>
</evidence>
<dbReference type="EMBL" id="JACOFT010000005">
    <property type="protein sequence ID" value="MBC3812571.1"/>
    <property type="molecule type" value="Genomic_DNA"/>
</dbReference>